<feature type="transmembrane region" description="Helical" evidence="1">
    <location>
        <begin position="68"/>
        <end position="85"/>
    </location>
</feature>
<feature type="transmembrane region" description="Helical" evidence="1">
    <location>
        <begin position="45"/>
        <end position="62"/>
    </location>
</feature>
<proteinExistence type="predicted"/>
<organism evidence="2 3">
    <name type="scientific">Variovorax gossypii</name>
    <dbReference type="NCBI Taxonomy" id="1679495"/>
    <lineage>
        <taxon>Bacteria</taxon>
        <taxon>Pseudomonadati</taxon>
        <taxon>Pseudomonadota</taxon>
        <taxon>Betaproteobacteria</taxon>
        <taxon>Burkholderiales</taxon>
        <taxon>Comamonadaceae</taxon>
        <taxon>Variovorax</taxon>
    </lineage>
</organism>
<protein>
    <submittedName>
        <fullName evidence="2">Uncharacterized protein</fullName>
    </submittedName>
</protein>
<keyword evidence="1" id="KW-0812">Transmembrane</keyword>
<feature type="transmembrane region" description="Helical" evidence="1">
    <location>
        <begin position="97"/>
        <end position="118"/>
    </location>
</feature>
<dbReference type="OrthoDB" id="8821185at2"/>
<keyword evidence="1" id="KW-0472">Membrane</keyword>
<evidence type="ECO:0000313" key="2">
    <source>
        <dbReference type="EMBL" id="RTQ33522.1"/>
    </source>
</evidence>
<gene>
    <name evidence="2" type="ORF">EJP69_18640</name>
</gene>
<dbReference type="Proteomes" id="UP000267418">
    <property type="component" value="Unassembled WGS sequence"/>
</dbReference>
<dbReference type="RefSeq" id="WP_126471990.1">
    <property type="nucleotide sequence ID" value="NZ_RXOE01000004.1"/>
</dbReference>
<sequence>MKHICPRCKEPSIGGLAKRWSSRAVPAECSACGGLSHVLASTSSGIWVGGIVIFMVSLIGGLGLHSGLFFVSGLVLAVAFNVWAWRRAKMYPISRESAGNAAKAGWLVAGIYAFVALFQ</sequence>
<evidence type="ECO:0000313" key="3">
    <source>
        <dbReference type="Proteomes" id="UP000267418"/>
    </source>
</evidence>
<keyword evidence="1" id="KW-1133">Transmembrane helix</keyword>
<comment type="caution">
    <text evidence="2">The sequence shown here is derived from an EMBL/GenBank/DDBJ whole genome shotgun (WGS) entry which is preliminary data.</text>
</comment>
<accession>A0A3S0Q9A4</accession>
<dbReference type="EMBL" id="RXOE01000004">
    <property type="protein sequence ID" value="RTQ33522.1"/>
    <property type="molecule type" value="Genomic_DNA"/>
</dbReference>
<reference evidence="2 3" key="1">
    <citation type="submission" date="2018-12" db="EMBL/GenBank/DDBJ databases">
        <title>The genome of Variovorax gossypii DSM 100435.</title>
        <authorList>
            <person name="Gao J."/>
            <person name="Sun J."/>
        </authorList>
    </citation>
    <scope>NUCLEOTIDE SEQUENCE [LARGE SCALE GENOMIC DNA]</scope>
    <source>
        <strain evidence="2 3">DSM 100435</strain>
    </source>
</reference>
<name>A0A3S0Q9A4_9BURK</name>
<keyword evidence="3" id="KW-1185">Reference proteome</keyword>
<evidence type="ECO:0000256" key="1">
    <source>
        <dbReference type="SAM" id="Phobius"/>
    </source>
</evidence>
<dbReference type="AlphaFoldDB" id="A0A3S0Q9A4"/>